<evidence type="ECO:0000256" key="1">
    <source>
        <dbReference type="SAM" id="Phobius"/>
    </source>
</evidence>
<organism evidence="2 3">
    <name type="scientific">Fusarium torreyae</name>
    <dbReference type="NCBI Taxonomy" id="1237075"/>
    <lineage>
        <taxon>Eukaryota</taxon>
        <taxon>Fungi</taxon>
        <taxon>Dikarya</taxon>
        <taxon>Ascomycota</taxon>
        <taxon>Pezizomycotina</taxon>
        <taxon>Sordariomycetes</taxon>
        <taxon>Hypocreomycetidae</taxon>
        <taxon>Hypocreales</taxon>
        <taxon>Nectriaceae</taxon>
        <taxon>Fusarium</taxon>
    </lineage>
</organism>
<accession>A0A9W8S581</accession>
<dbReference type="SUPFAM" id="SSF103473">
    <property type="entry name" value="MFS general substrate transporter"/>
    <property type="match status" value="1"/>
</dbReference>
<feature type="transmembrane region" description="Helical" evidence="1">
    <location>
        <begin position="48"/>
        <end position="67"/>
    </location>
</feature>
<sequence length="145" mass="16200">MNVAVPIYFEGKFKWISDKVELMFAAFYTPTLLCYVSGNLADRYGGKCLVMVRFLGYESTFLGMTVVSAFEKTGNVPPLLWMLMVCAGISLAFANTPVMAETMYSATSKRKQHPWPQHYSSGYGMTYGVGCLGNEKRKACRRGDK</sequence>
<evidence type="ECO:0008006" key="4">
    <source>
        <dbReference type="Google" id="ProtNLM"/>
    </source>
</evidence>
<keyword evidence="1" id="KW-0812">Transmembrane</keyword>
<keyword evidence="1" id="KW-1133">Transmembrane helix</keyword>
<feature type="transmembrane region" description="Helical" evidence="1">
    <location>
        <begin position="79"/>
        <end position="100"/>
    </location>
</feature>
<dbReference type="Gene3D" id="1.20.1250.20">
    <property type="entry name" value="MFS general substrate transporter like domains"/>
    <property type="match status" value="1"/>
</dbReference>
<dbReference type="InterPro" id="IPR036259">
    <property type="entry name" value="MFS_trans_sf"/>
</dbReference>
<evidence type="ECO:0000313" key="3">
    <source>
        <dbReference type="Proteomes" id="UP001152049"/>
    </source>
</evidence>
<protein>
    <recommendedName>
        <fullName evidence="4">Major facilitator superfamily (MFS) profile domain-containing protein</fullName>
    </recommendedName>
</protein>
<keyword evidence="3" id="KW-1185">Reference proteome</keyword>
<feature type="transmembrane region" description="Helical" evidence="1">
    <location>
        <begin position="22"/>
        <end position="41"/>
    </location>
</feature>
<evidence type="ECO:0000313" key="2">
    <source>
        <dbReference type="EMBL" id="KAJ4265450.1"/>
    </source>
</evidence>
<dbReference type="Proteomes" id="UP001152049">
    <property type="component" value="Unassembled WGS sequence"/>
</dbReference>
<dbReference type="AlphaFoldDB" id="A0A9W8S581"/>
<gene>
    <name evidence="2" type="ORF">NW762_004738</name>
</gene>
<dbReference type="EMBL" id="JAOQAZ010000006">
    <property type="protein sequence ID" value="KAJ4265450.1"/>
    <property type="molecule type" value="Genomic_DNA"/>
</dbReference>
<dbReference type="OrthoDB" id="5086884at2759"/>
<comment type="caution">
    <text evidence="2">The sequence shown here is derived from an EMBL/GenBank/DDBJ whole genome shotgun (WGS) entry which is preliminary data.</text>
</comment>
<name>A0A9W8S581_9HYPO</name>
<proteinExistence type="predicted"/>
<keyword evidence="1" id="KW-0472">Membrane</keyword>
<reference evidence="2" key="1">
    <citation type="submission" date="2022-09" db="EMBL/GenBank/DDBJ databases">
        <title>Fusarium specimens isolated from Avocado Roots.</title>
        <authorList>
            <person name="Stajich J."/>
            <person name="Roper C."/>
            <person name="Heimlech-Rivalta G."/>
        </authorList>
    </citation>
    <scope>NUCLEOTIDE SEQUENCE</scope>
    <source>
        <strain evidence="2">CF00136</strain>
    </source>
</reference>